<evidence type="ECO:0008006" key="4">
    <source>
        <dbReference type="Google" id="ProtNLM"/>
    </source>
</evidence>
<dbReference type="EMBL" id="JBHTBQ010000019">
    <property type="protein sequence ID" value="MFC7420471.1"/>
    <property type="molecule type" value="Genomic_DNA"/>
</dbReference>
<keyword evidence="1" id="KW-0732">Signal</keyword>
<accession>A0ABW2QY83</accession>
<protein>
    <recommendedName>
        <fullName evidence="4">DUF3617 family protein</fullName>
    </recommendedName>
</protein>
<feature type="signal peptide" evidence="1">
    <location>
        <begin position="1"/>
        <end position="18"/>
    </location>
</feature>
<evidence type="ECO:0000256" key="1">
    <source>
        <dbReference type="SAM" id="SignalP"/>
    </source>
</evidence>
<reference evidence="3" key="1">
    <citation type="journal article" date="2019" name="Int. J. Syst. Evol. Microbiol.">
        <title>The Global Catalogue of Microorganisms (GCM) 10K type strain sequencing project: providing services to taxonomists for standard genome sequencing and annotation.</title>
        <authorList>
            <consortium name="The Broad Institute Genomics Platform"/>
            <consortium name="The Broad Institute Genome Sequencing Center for Infectious Disease"/>
            <person name="Wu L."/>
            <person name="Ma J."/>
        </authorList>
    </citation>
    <scope>NUCLEOTIDE SEQUENCE [LARGE SCALE GENOMIC DNA]</scope>
    <source>
        <strain evidence="3">CCUG 62945</strain>
    </source>
</reference>
<dbReference type="RefSeq" id="WP_380188085.1">
    <property type="nucleotide sequence ID" value="NZ_JBHTBQ010000019.1"/>
</dbReference>
<sequence length="152" mass="17229">MRLLITTLALILSCPSHAAANWLQWAQDRDSSGWIDTDSVIERRNHIYYRYQWRYLNLQNSPHGEYDKRQTSAAVDCQAEQSASLKHLLLRQDVAIAELSGHDFISQDLAGTVHAVACLIAEQKKRGTALQLCQYQADINHPICGNEALIKR</sequence>
<proteinExistence type="predicted"/>
<evidence type="ECO:0000313" key="3">
    <source>
        <dbReference type="Proteomes" id="UP001596473"/>
    </source>
</evidence>
<keyword evidence="3" id="KW-1185">Reference proteome</keyword>
<name>A0ABW2QY83_9NEIS</name>
<evidence type="ECO:0000313" key="2">
    <source>
        <dbReference type="EMBL" id="MFC7420471.1"/>
    </source>
</evidence>
<organism evidence="2 3">
    <name type="scientific">Iodobacter arcticus</name>
    <dbReference type="NCBI Taxonomy" id="590593"/>
    <lineage>
        <taxon>Bacteria</taxon>
        <taxon>Pseudomonadati</taxon>
        <taxon>Pseudomonadota</taxon>
        <taxon>Betaproteobacteria</taxon>
        <taxon>Neisseriales</taxon>
        <taxon>Chitinibacteraceae</taxon>
        <taxon>Iodobacter</taxon>
    </lineage>
</organism>
<dbReference type="Proteomes" id="UP001596473">
    <property type="component" value="Unassembled WGS sequence"/>
</dbReference>
<comment type="caution">
    <text evidence="2">The sequence shown here is derived from an EMBL/GenBank/DDBJ whole genome shotgun (WGS) entry which is preliminary data.</text>
</comment>
<gene>
    <name evidence="2" type="ORF">ACFQNF_11380</name>
</gene>
<feature type="chain" id="PRO_5047226267" description="DUF3617 family protein" evidence="1">
    <location>
        <begin position="19"/>
        <end position="152"/>
    </location>
</feature>